<feature type="domain" description="GST N-terminal" evidence="7">
    <location>
        <begin position="1"/>
        <end position="72"/>
    </location>
</feature>
<dbReference type="OrthoDB" id="249703at2759"/>
<dbReference type="PROSITE" id="PS50405">
    <property type="entry name" value="GST_CTER"/>
    <property type="match status" value="1"/>
</dbReference>
<dbReference type="AlphaFoldDB" id="A0A9Q0M405"/>
<dbReference type="PROSITE" id="PS50040">
    <property type="entry name" value="EF1G_C"/>
    <property type="match status" value="1"/>
</dbReference>
<dbReference type="InterPro" id="IPR036282">
    <property type="entry name" value="Glutathione-S-Trfase_C_sf"/>
</dbReference>
<accession>A0A9Q0M405</accession>
<dbReference type="EMBL" id="JAPWDV010000003">
    <property type="protein sequence ID" value="KAJ6218527.1"/>
    <property type="molecule type" value="Genomic_DNA"/>
</dbReference>
<dbReference type="FunFam" id="1.20.1050.10:FF:000006">
    <property type="entry name" value="Elongation factor 1 gamma"/>
    <property type="match status" value="1"/>
</dbReference>
<evidence type="ECO:0000259" key="6">
    <source>
        <dbReference type="PROSITE" id="PS50040"/>
    </source>
</evidence>
<dbReference type="PANTHER" id="PTHR43986">
    <property type="entry name" value="ELONGATION FACTOR 1-GAMMA"/>
    <property type="match status" value="1"/>
</dbReference>
<dbReference type="SUPFAM" id="SSF89942">
    <property type="entry name" value="eEF1-gamma domain"/>
    <property type="match status" value="1"/>
</dbReference>
<feature type="domain" description="EF-1-gamma C-terminal" evidence="6">
    <location>
        <begin position="241"/>
        <end position="399"/>
    </location>
</feature>
<keyword evidence="2 4" id="KW-0648">Protein biosynthesis</keyword>
<gene>
    <name evidence="9" type="ORF">RDWZM_009684</name>
</gene>
<dbReference type="InterPro" id="IPR036433">
    <property type="entry name" value="EF1B_G_C_sf"/>
</dbReference>
<feature type="region of interest" description="Disordered" evidence="5">
    <location>
        <begin position="204"/>
        <end position="245"/>
    </location>
</feature>
<dbReference type="Gene3D" id="3.30.70.1010">
    <property type="entry name" value="Translation elongation factor EF1B, gamma chain, conserved domain"/>
    <property type="match status" value="1"/>
</dbReference>
<evidence type="ECO:0000256" key="4">
    <source>
        <dbReference type="PROSITE-ProRule" id="PRU00519"/>
    </source>
</evidence>
<organism evidence="9 10">
    <name type="scientific">Blomia tropicalis</name>
    <name type="common">Mite</name>
    <dbReference type="NCBI Taxonomy" id="40697"/>
    <lineage>
        <taxon>Eukaryota</taxon>
        <taxon>Metazoa</taxon>
        <taxon>Ecdysozoa</taxon>
        <taxon>Arthropoda</taxon>
        <taxon>Chelicerata</taxon>
        <taxon>Arachnida</taxon>
        <taxon>Acari</taxon>
        <taxon>Acariformes</taxon>
        <taxon>Sarcoptiformes</taxon>
        <taxon>Astigmata</taxon>
        <taxon>Glycyphagoidea</taxon>
        <taxon>Echimyopodidae</taxon>
        <taxon>Blomia</taxon>
    </lineage>
</organism>
<keyword evidence="10" id="KW-1185">Reference proteome</keyword>
<feature type="compositionally biased region" description="Basic and acidic residues" evidence="5">
    <location>
        <begin position="204"/>
        <end position="222"/>
    </location>
</feature>
<dbReference type="Pfam" id="PF00647">
    <property type="entry name" value="EF1G"/>
    <property type="match status" value="1"/>
</dbReference>
<dbReference type="Gene3D" id="3.40.30.10">
    <property type="entry name" value="Glutaredoxin"/>
    <property type="match status" value="1"/>
</dbReference>
<dbReference type="GO" id="GO:0003746">
    <property type="term" value="F:translation elongation factor activity"/>
    <property type="evidence" value="ECO:0007669"/>
    <property type="project" value="UniProtKB-UniRule"/>
</dbReference>
<dbReference type="InterPro" id="IPR050802">
    <property type="entry name" value="EF-GSTs"/>
</dbReference>
<dbReference type="InterPro" id="IPR036249">
    <property type="entry name" value="Thioredoxin-like_sf"/>
</dbReference>
<sequence length="399" mass="45709">MSKLFTTENNLRAYKALIAAKYSGKSVNTQNVDKDKSNTQFNKIPTLEVTGGSLFDSSAIAYYLANAQLRGENELAQAQVLQWICFADNDILPAAFAWILPATGLSNQKQTLDQAKNDTKKVLKSLNDYLLTRTYLVGETITLADISVAVALLPLFQNVLEPALREQYLNVNRYFNTLINQKEFASVLGKVELCDAVKKLTAPDAKKKNQKAEKPKEAKPAKAPEPVDDAGDDLIPAQPKPKDPFEKFPKGKFDFDDFKRFYSNNPEDKSIPYFWEKFDKEHYSIWYGEYKYPKELTQVFMSCNLISGMFQRLDRMRKNAFSSMILFGEDNNSTISGVWVWRGHELAFPLADDWTVDYQSYDWKKLDADDEKTKTMVKEYFSWEGNFDGKKFNQGKIFK</sequence>
<dbReference type="InterPro" id="IPR040079">
    <property type="entry name" value="Glutathione_S-Trfase"/>
</dbReference>
<evidence type="ECO:0000259" key="8">
    <source>
        <dbReference type="PROSITE" id="PS50405"/>
    </source>
</evidence>
<evidence type="ECO:0000313" key="10">
    <source>
        <dbReference type="Proteomes" id="UP001142055"/>
    </source>
</evidence>
<dbReference type="SUPFAM" id="SSF52833">
    <property type="entry name" value="Thioredoxin-like"/>
    <property type="match status" value="1"/>
</dbReference>
<dbReference type="OMA" id="TQYFSWT"/>
<dbReference type="InterPro" id="IPR004045">
    <property type="entry name" value="Glutathione_S-Trfase_N"/>
</dbReference>
<dbReference type="PANTHER" id="PTHR43986:SF1">
    <property type="entry name" value="ELONGATION FACTOR 1-GAMMA"/>
    <property type="match status" value="1"/>
</dbReference>
<dbReference type="Pfam" id="PF18485">
    <property type="entry name" value="GST_N_5"/>
    <property type="match status" value="1"/>
</dbReference>
<evidence type="ECO:0000256" key="2">
    <source>
        <dbReference type="ARBA" id="ARBA00022917"/>
    </source>
</evidence>
<dbReference type="InterPro" id="IPR041598">
    <property type="entry name" value="MARS_N"/>
</dbReference>
<comment type="caution">
    <text evidence="9">The sequence shown here is derived from an EMBL/GenBank/DDBJ whole genome shotgun (WGS) entry which is preliminary data.</text>
</comment>
<dbReference type="FunFam" id="3.30.70.1010:FF:000001">
    <property type="entry name" value="Elongation factor 1-gamma 1"/>
    <property type="match status" value="1"/>
</dbReference>
<reference evidence="9" key="1">
    <citation type="submission" date="2022-12" db="EMBL/GenBank/DDBJ databases">
        <title>Genome assemblies of Blomia tropicalis.</title>
        <authorList>
            <person name="Cui Y."/>
        </authorList>
    </citation>
    <scope>NUCLEOTIDE SEQUENCE</scope>
    <source>
        <tissue evidence="9">Adult mites</tissue>
    </source>
</reference>
<keyword evidence="1 4" id="KW-0251">Elongation factor</keyword>
<dbReference type="Proteomes" id="UP001142055">
    <property type="component" value="Chromosome 3"/>
</dbReference>
<dbReference type="InterPro" id="IPR001662">
    <property type="entry name" value="EF1B_G_C"/>
</dbReference>
<name>A0A9Q0M405_BLOTA</name>
<dbReference type="SFLD" id="SFLDS00019">
    <property type="entry name" value="Glutathione_Transferase_(cytos"/>
    <property type="match status" value="1"/>
</dbReference>
<dbReference type="Pfam" id="PF00043">
    <property type="entry name" value="GST_C"/>
    <property type="match status" value="1"/>
</dbReference>
<feature type="domain" description="GST C-terminal" evidence="8">
    <location>
        <begin position="73"/>
        <end position="200"/>
    </location>
</feature>
<dbReference type="CDD" id="cd03181">
    <property type="entry name" value="GST_C_EF1Bgamma_like"/>
    <property type="match status" value="1"/>
</dbReference>
<dbReference type="InterPro" id="IPR010987">
    <property type="entry name" value="Glutathione-S-Trfase_C-like"/>
</dbReference>
<evidence type="ECO:0000256" key="5">
    <source>
        <dbReference type="SAM" id="MobiDB-lite"/>
    </source>
</evidence>
<evidence type="ECO:0000256" key="3">
    <source>
        <dbReference type="ARBA" id="ARBA00030426"/>
    </source>
</evidence>
<dbReference type="PROSITE" id="PS50404">
    <property type="entry name" value="GST_NTER"/>
    <property type="match status" value="1"/>
</dbReference>
<dbReference type="GO" id="GO:0005634">
    <property type="term" value="C:nucleus"/>
    <property type="evidence" value="ECO:0007669"/>
    <property type="project" value="TreeGrafter"/>
</dbReference>
<dbReference type="Gene3D" id="1.20.1050.10">
    <property type="match status" value="1"/>
</dbReference>
<evidence type="ECO:0000259" key="7">
    <source>
        <dbReference type="PROSITE" id="PS50404"/>
    </source>
</evidence>
<proteinExistence type="predicted"/>
<dbReference type="InterPro" id="IPR004046">
    <property type="entry name" value="GST_C"/>
</dbReference>
<evidence type="ECO:0000313" key="9">
    <source>
        <dbReference type="EMBL" id="KAJ6218527.1"/>
    </source>
</evidence>
<dbReference type="GO" id="GO:0005737">
    <property type="term" value="C:cytoplasm"/>
    <property type="evidence" value="ECO:0007669"/>
    <property type="project" value="TreeGrafter"/>
</dbReference>
<dbReference type="SUPFAM" id="SSF47616">
    <property type="entry name" value="GST C-terminal domain-like"/>
    <property type="match status" value="1"/>
</dbReference>
<protein>
    <recommendedName>
        <fullName evidence="3">eEF-1B gamma</fullName>
    </recommendedName>
</protein>
<dbReference type="SMART" id="SM01183">
    <property type="entry name" value="EF1G"/>
    <property type="match status" value="1"/>
</dbReference>
<evidence type="ECO:0000256" key="1">
    <source>
        <dbReference type="ARBA" id="ARBA00022768"/>
    </source>
</evidence>